<dbReference type="GO" id="GO:0004674">
    <property type="term" value="F:protein serine/threonine kinase activity"/>
    <property type="evidence" value="ECO:0007669"/>
    <property type="project" value="TreeGrafter"/>
</dbReference>
<evidence type="ECO:0000313" key="6">
    <source>
        <dbReference type="EMBL" id="CAB3773573.1"/>
    </source>
</evidence>
<proteinExistence type="predicted"/>
<dbReference type="AlphaFoldDB" id="A0A6J5F5D9"/>
<dbReference type="Pfam" id="PF00069">
    <property type="entry name" value="Pkinase"/>
    <property type="match status" value="1"/>
</dbReference>
<evidence type="ECO:0000313" key="7">
    <source>
        <dbReference type="Proteomes" id="UP000494363"/>
    </source>
</evidence>
<gene>
    <name evidence="6" type="ORF">LMG29542_07327</name>
</gene>
<keyword evidence="3" id="KW-0418">Kinase</keyword>
<reference evidence="6 7" key="1">
    <citation type="submission" date="2020-04" db="EMBL/GenBank/DDBJ databases">
        <authorList>
            <person name="De Canck E."/>
        </authorList>
    </citation>
    <scope>NUCLEOTIDE SEQUENCE [LARGE SCALE GENOMIC DNA]</scope>
    <source>
        <strain evidence="6 7">LMG 29542</strain>
    </source>
</reference>
<name>A0A6J5F5D9_9BURK</name>
<dbReference type="SUPFAM" id="SSF56112">
    <property type="entry name" value="Protein kinase-like (PK-like)"/>
    <property type="match status" value="1"/>
</dbReference>
<dbReference type="Gene3D" id="1.10.510.10">
    <property type="entry name" value="Transferase(Phosphotransferase) domain 1"/>
    <property type="match status" value="1"/>
</dbReference>
<evidence type="ECO:0000256" key="1">
    <source>
        <dbReference type="ARBA" id="ARBA00022679"/>
    </source>
</evidence>
<keyword evidence="4" id="KW-0067">ATP-binding</keyword>
<evidence type="ECO:0000256" key="2">
    <source>
        <dbReference type="ARBA" id="ARBA00022741"/>
    </source>
</evidence>
<keyword evidence="7" id="KW-1185">Reference proteome</keyword>
<feature type="domain" description="Protein kinase" evidence="5">
    <location>
        <begin position="1"/>
        <end position="228"/>
    </location>
</feature>
<evidence type="ECO:0000256" key="3">
    <source>
        <dbReference type="ARBA" id="ARBA00022777"/>
    </source>
</evidence>
<dbReference type="EMBL" id="CADIKH010000079">
    <property type="protein sequence ID" value="CAB3773573.1"/>
    <property type="molecule type" value="Genomic_DNA"/>
</dbReference>
<evidence type="ECO:0000259" key="5">
    <source>
        <dbReference type="PROSITE" id="PS50011"/>
    </source>
</evidence>
<dbReference type="PROSITE" id="PS50011">
    <property type="entry name" value="PROTEIN_KINASE_DOM"/>
    <property type="match status" value="1"/>
</dbReference>
<dbReference type="PANTHER" id="PTHR44329">
    <property type="entry name" value="SERINE/THREONINE-PROTEIN KINASE TNNI3K-RELATED"/>
    <property type="match status" value="1"/>
</dbReference>
<organism evidence="6 7">
    <name type="scientific">Paraburkholderia humisilvae</name>
    <dbReference type="NCBI Taxonomy" id="627669"/>
    <lineage>
        <taxon>Bacteria</taxon>
        <taxon>Pseudomonadati</taxon>
        <taxon>Pseudomonadota</taxon>
        <taxon>Betaproteobacteria</taxon>
        <taxon>Burkholderiales</taxon>
        <taxon>Burkholderiaceae</taxon>
        <taxon>Paraburkholderia</taxon>
    </lineage>
</organism>
<keyword evidence="1" id="KW-0808">Transferase</keyword>
<dbReference type="InterPro" id="IPR051681">
    <property type="entry name" value="Ser/Thr_Kinases-Pseudokinases"/>
</dbReference>
<dbReference type="InterPro" id="IPR000719">
    <property type="entry name" value="Prot_kinase_dom"/>
</dbReference>
<dbReference type="InterPro" id="IPR011009">
    <property type="entry name" value="Kinase-like_dom_sf"/>
</dbReference>
<dbReference type="Proteomes" id="UP000494363">
    <property type="component" value="Unassembled WGS sequence"/>
</dbReference>
<accession>A0A6J5F5D9</accession>
<sequence>MELVEGNTLGKVFERMRVEAKQHLASEQAQVRSILKFGRDLFDGLSHLEMYGRAHGDIRPENLILNRHGILKMINVGLQSNACGEAEGAGFAGTPRYMEPEIMRASLNADASKADVSAAADVLLHGLARFRTSQDYRSIVPGDEKPSGPRFRDEVLSAFDEPGWIIGMRAPSAESLLVPSEMFFGNRRSTIVDDLMNLVDEVLHTASNDRPSASIVAKVLGTIAEQHLSAGTTGDAAKRFGSSMEDVRKKGLALWATR</sequence>
<evidence type="ECO:0000256" key="4">
    <source>
        <dbReference type="ARBA" id="ARBA00022840"/>
    </source>
</evidence>
<keyword evidence="2" id="KW-0547">Nucleotide-binding</keyword>
<protein>
    <recommendedName>
        <fullName evidence="5">Protein kinase domain-containing protein</fullName>
    </recommendedName>
</protein>
<dbReference type="GO" id="GO:0005524">
    <property type="term" value="F:ATP binding"/>
    <property type="evidence" value="ECO:0007669"/>
    <property type="project" value="UniProtKB-KW"/>
</dbReference>
<dbReference type="PANTHER" id="PTHR44329:SF288">
    <property type="entry name" value="MITOGEN-ACTIVATED PROTEIN KINASE KINASE KINASE 20"/>
    <property type="match status" value="1"/>
</dbReference>